<dbReference type="GO" id="GO:0005524">
    <property type="term" value="F:ATP binding"/>
    <property type="evidence" value="ECO:0007669"/>
    <property type="project" value="UniProtKB-UniRule"/>
</dbReference>
<evidence type="ECO:0000256" key="5">
    <source>
        <dbReference type="PROSITE-ProRule" id="PRU10141"/>
    </source>
</evidence>
<evidence type="ECO:0000259" key="7">
    <source>
        <dbReference type="PROSITE" id="PS50011"/>
    </source>
</evidence>
<dbReference type="InterPro" id="IPR017441">
    <property type="entry name" value="Protein_kinase_ATP_BS"/>
</dbReference>
<name>A0A8J3NTA8_9ACTN</name>
<keyword evidence="4 5" id="KW-0067">ATP-binding</keyword>
<dbReference type="Gene3D" id="3.30.200.20">
    <property type="entry name" value="Phosphorylase Kinase, domain 1"/>
    <property type="match status" value="1"/>
</dbReference>
<dbReference type="GO" id="GO:0004674">
    <property type="term" value="F:protein serine/threonine kinase activity"/>
    <property type="evidence" value="ECO:0007669"/>
    <property type="project" value="TreeGrafter"/>
</dbReference>
<evidence type="ECO:0000256" key="2">
    <source>
        <dbReference type="ARBA" id="ARBA00022741"/>
    </source>
</evidence>
<dbReference type="PROSITE" id="PS00108">
    <property type="entry name" value="PROTEIN_KINASE_ST"/>
    <property type="match status" value="1"/>
</dbReference>
<protein>
    <recommendedName>
        <fullName evidence="7">Protein kinase domain-containing protein</fullName>
    </recommendedName>
</protein>
<dbReference type="Proteomes" id="UP000619293">
    <property type="component" value="Unassembled WGS sequence"/>
</dbReference>
<keyword evidence="2 5" id="KW-0547">Nucleotide-binding</keyword>
<dbReference type="InterPro" id="IPR008271">
    <property type="entry name" value="Ser/Thr_kinase_AS"/>
</dbReference>
<dbReference type="PANTHER" id="PTHR43289">
    <property type="entry name" value="MITOGEN-ACTIVATED PROTEIN KINASE KINASE KINASE 20-RELATED"/>
    <property type="match status" value="1"/>
</dbReference>
<feature type="binding site" evidence="5">
    <location>
        <position position="45"/>
    </location>
    <ligand>
        <name>ATP</name>
        <dbReference type="ChEBI" id="CHEBI:30616"/>
    </ligand>
</feature>
<gene>
    <name evidence="8" type="ORF">Cch02nite_49550</name>
</gene>
<evidence type="ECO:0000256" key="3">
    <source>
        <dbReference type="ARBA" id="ARBA00022777"/>
    </source>
</evidence>
<dbReference type="PROSITE" id="PS50011">
    <property type="entry name" value="PROTEIN_KINASE_DOM"/>
    <property type="match status" value="1"/>
</dbReference>
<feature type="compositionally biased region" description="Pro residues" evidence="6">
    <location>
        <begin position="325"/>
        <end position="342"/>
    </location>
</feature>
<dbReference type="Pfam" id="PF00069">
    <property type="entry name" value="Pkinase"/>
    <property type="match status" value="1"/>
</dbReference>
<dbReference type="AlphaFoldDB" id="A0A8J3NTA8"/>
<feature type="domain" description="Protein kinase" evidence="7">
    <location>
        <begin position="17"/>
        <end position="272"/>
    </location>
</feature>
<dbReference type="InterPro" id="IPR000719">
    <property type="entry name" value="Prot_kinase_dom"/>
</dbReference>
<dbReference type="EMBL" id="BONG01000033">
    <property type="protein sequence ID" value="GIF91511.1"/>
    <property type="molecule type" value="Genomic_DNA"/>
</dbReference>
<evidence type="ECO:0000256" key="4">
    <source>
        <dbReference type="ARBA" id="ARBA00022840"/>
    </source>
</evidence>
<evidence type="ECO:0000256" key="6">
    <source>
        <dbReference type="SAM" id="MobiDB-lite"/>
    </source>
</evidence>
<dbReference type="CDD" id="cd14014">
    <property type="entry name" value="STKc_PknB_like"/>
    <property type="match status" value="1"/>
</dbReference>
<dbReference type="Gene3D" id="1.10.510.10">
    <property type="entry name" value="Transferase(Phosphotransferase) domain 1"/>
    <property type="match status" value="1"/>
</dbReference>
<keyword evidence="3" id="KW-0418">Kinase</keyword>
<dbReference type="SUPFAM" id="SSF56112">
    <property type="entry name" value="Protein kinase-like (PK-like)"/>
    <property type="match status" value="1"/>
</dbReference>
<keyword evidence="1" id="KW-0808">Transferase</keyword>
<dbReference type="PANTHER" id="PTHR43289:SF34">
    <property type="entry name" value="SERINE_THREONINE-PROTEIN KINASE YBDM-RELATED"/>
    <property type="match status" value="1"/>
</dbReference>
<evidence type="ECO:0000313" key="8">
    <source>
        <dbReference type="EMBL" id="GIF91511.1"/>
    </source>
</evidence>
<evidence type="ECO:0000256" key="1">
    <source>
        <dbReference type="ARBA" id="ARBA00022679"/>
    </source>
</evidence>
<evidence type="ECO:0000313" key="9">
    <source>
        <dbReference type="Proteomes" id="UP000619293"/>
    </source>
</evidence>
<reference evidence="8 9" key="1">
    <citation type="submission" date="2021-01" db="EMBL/GenBank/DDBJ databases">
        <title>Whole genome shotgun sequence of Catellatospora chokoriensis NBRC 107358.</title>
        <authorList>
            <person name="Komaki H."/>
            <person name="Tamura T."/>
        </authorList>
    </citation>
    <scope>NUCLEOTIDE SEQUENCE [LARGE SCALE GENOMIC DNA]</scope>
    <source>
        <strain evidence="8 9">NBRC 107358</strain>
    </source>
</reference>
<proteinExistence type="predicted"/>
<organism evidence="8 9">
    <name type="scientific">Catellatospora chokoriensis</name>
    <dbReference type="NCBI Taxonomy" id="310353"/>
    <lineage>
        <taxon>Bacteria</taxon>
        <taxon>Bacillati</taxon>
        <taxon>Actinomycetota</taxon>
        <taxon>Actinomycetes</taxon>
        <taxon>Micromonosporales</taxon>
        <taxon>Micromonosporaceae</taxon>
        <taxon>Catellatospora</taxon>
    </lineage>
</organism>
<comment type="caution">
    <text evidence="8">The sequence shown here is derived from an EMBL/GenBank/DDBJ whole genome shotgun (WGS) entry which is preliminary data.</text>
</comment>
<dbReference type="SMART" id="SM00220">
    <property type="entry name" value="S_TKc"/>
    <property type="match status" value="1"/>
</dbReference>
<dbReference type="PROSITE" id="PS00107">
    <property type="entry name" value="PROTEIN_KINASE_ATP"/>
    <property type="match status" value="1"/>
</dbReference>
<keyword evidence="9" id="KW-1185">Reference proteome</keyword>
<accession>A0A8J3NTA8</accession>
<sequence length="369" mass="40130">MEELTPDDPRWIGQKRYELLARLGNGGMGRVYLGKSPLAERAAVKVILPHLVSDADVRKRFEAEVQNLKLAQGIRVAQYRGSEINEKQPWLAVQYVPGRTLRQHVEDRGPLPARTAAALGAMLAEGLTTIHDAGLLHRDLKPANIMLGEDGPCIIDLGLAVLQERDSHLTQTGFAVGTAAYMAPEQAMGEKELTAAVDVYALGATLLYAATKHNPYPSSNPVLLAKRITDPDDHPDLAGLPKELHTIVGAMLAFDEQARPTVQEVLTDLAGIATSGGVDFEVVRHELAQSTYVAPPAVPHPPQDIDDPVVDQDWSLGPTELISQPPQPPVDPTAFDPSPPDTEPAETPQADLTWLVERLRKQYARRATL</sequence>
<dbReference type="RefSeq" id="WP_239120748.1">
    <property type="nucleotide sequence ID" value="NZ_BAAALB010000016.1"/>
</dbReference>
<dbReference type="InterPro" id="IPR011009">
    <property type="entry name" value="Kinase-like_dom_sf"/>
</dbReference>
<feature type="region of interest" description="Disordered" evidence="6">
    <location>
        <begin position="294"/>
        <end position="353"/>
    </location>
</feature>